<keyword evidence="3" id="KW-1185">Reference proteome</keyword>
<comment type="caution">
    <text evidence="2">The sequence shown here is derived from an EMBL/GenBank/DDBJ whole genome shotgun (WGS) entry which is preliminary data.</text>
</comment>
<dbReference type="EMBL" id="SELW01000121">
    <property type="protein sequence ID" value="TID30812.1"/>
    <property type="molecule type" value="Genomic_DNA"/>
</dbReference>
<gene>
    <name evidence="2" type="ORF">CANINC_000728</name>
</gene>
<dbReference type="AlphaFoldDB" id="A0A4T0X738"/>
<organism evidence="2 3">
    <name type="scientific">Pichia inconspicua</name>
    <dbReference type="NCBI Taxonomy" id="52247"/>
    <lineage>
        <taxon>Eukaryota</taxon>
        <taxon>Fungi</taxon>
        <taxon>Dikarya</taxon>
        <taxon>Ascomycota</taxon>
        <taxon>Saccharomycotina</taxon>
        <taxon>Pichiomycetes</taxon>
        <taxon>Pichiales</taxon>
        <taxon>Pichiaceae</taxon>
        <taxon>Pichia</taxon>
    </lineage>
</organism>
<feature type="region of interest" description="Disordered" evidence="1">
    <location>
        <begin position="398"/>
        <end position="446"/>
    </location>
</feature>
<evidence type="ECO:0000313" key="3">
    <source>
        <dbReference type="Proteomes" id="UP000307173"/>
    </source>
</evidence>
<accession>A0A4T0X738</accession>
<protein>
    <submittedName>
        <fullName evidence="2">Uncharacterized protein</fullName>
    </submittedName>
</protein>
<proteinExistence type="predicted"/>
<evidence type="ECO:0000313" key="2">
    <source>
        <dbReference type="EMBL" id="TID30812.1"/>
    </source>
</evidence>
<sequence>MDVLTILKGNVPGDVYDKVFKNTMMHLFKECDVINGLYSALFDNNFKYKTMFDDFVVFQNDHIMKFAYNDEFSNNKLEWYSEDGNQDILMLMYQRMIRFKYLKIERASNYTLAYINHSDFVSYTYNKYVSHNHFLIEKSNEVTIKEEQMSTNKILKLAQKYPDKSFVVSVGVSSDHDLAKIIDVAKLCKNVKVNVDYTIFNSFQHTEPREIKSSKYYPLFEDPQSRISLTTSVSIYRIKRISIELLAAQLYQIGYDTINKFNIHGGCIEEEGEFAISPGIVGKMTNLERLSIEGKVTVNKDTIGDLSGLHKLRRLIITSDGCSNEWLSTCLPESIEEIELFKSVKKMPQYYPIRLGKKVRYFVIKHENNHVVYSLNTKDFVFTNPRCDVFFKDTVLEPREMEPDDEYEDEDGYEDGYEDEDEDEESGSERSESDIDMISDSSNEEY</sequence>
<feature type="compositionally biased region" description="Acidic residues" evidence="1">
    <location>
        <begin position="402"/>
        <end position="426"/>
    </location>
</feature>
<feature type="compositionally biased region" description="Acidic residues" evidence="1">
    <location>
        <begin position="434"/>
        <end position="446"/>
    </location>
</feature>
<name>A0A4T0X738_9ASCO</name>
<reference evidence="2 3" key="1">
    <citation type="journal article" date="2019" name="Front. Genet.">
        <title>Whole-Genome Sequencing of the Opportunistic Yeast Pathogen Candida inconspicua Uncovers Its Hybrid Origin.</title>
        <authorList>
            <person name="Mixao V."/>
            <person name="Hansen A.P."/>
            <person name="Saus E."/>
            <person name="Boekhout T."/>
            <person name="Lass-Florl C."/>
            <person name="Gabaldon T."/>
        </authorList>
    </citation>
    <scope>NUCLEOTIDE SEQUENCE [LARGE SCALE GENOMIC DNA]</scope>
    <source>
        <strain evidence="2 3">CBS 180</strain>
    </source>
</reference>
<dbReference type="Proteomes" id="UP000307173">
    <property type="component" value="Unassembled WGS sequence"/>
</dbReference>
<evidence type="ECO:0000256" key="1">
    <source>
        <dbReference type="SAM" id="MobiDB-lite"/>
    </source>
</evidence>